<dbReference type="SUPFAM" id="SSF51120">
    <property type="entry name" value="beta-Roll"/>
    <property type="match status" value="1"/>
</dbReference>
<comment type="caution">
    <text evidence="3">The sequence shown here is derived from an EMBL/GenBank/DDBJ whole genome shotgun (WGS) entry which is preliminary data.</text>
</comment>
<protein>
    <recommendedName>
        <fullName evidence="5">Hemolysin-type calcium-binding repeat-containing protein</fullName>
    </recommendedName>
</protein>
<evidence type="ECO:0008006" key="5">
    <source>
        <dbReference type="Google" id="ProtNLM"/>
    </source>
</evidence>
<dbReference type="Proteomes" id="UP001441944">
    <property type="component" value="Unassembled WGS sequence"/>
</dbReference>
<dbReference type="InterPro" id="IPR011049">
    <property type="entry name" value="Serralysin-like_metalloprot_C"/>
</dbReference>
<evidence type="ECO:0000256" key="1">
    <source>
        <dbReference type="SAM" id="MobiDB-lite"/>
    </source>
</evidence>
<feature type="region of interest" description="Disordered" evidence="1">
    <location>
        <begin position="26"/>
        <end position="70"/>
    </location>
</feature>
<dbReference type="RefSeq" id="WP_353397754.1">
    <property type="nucleotide sequence ID" value="NZ_BAABWU010000003.1"/>
</dbReference>
<dbReference type="PRINTS" id="PR00313">
    <property type="entry name" value="CABNDNGRPT"/>
</dbReference>
<feature type="signal peptide" evidence="2">
    <location>
        <begin position="1"/>
        <end position="20"/>
    </location>
</feature>
<sequence>MFGFVLLSLLVAGGSIALIADGFDDDTAANEDGLDDLDPDLPEPEEPEPEPEPEEPEPEPEEPETEPEPVEEGMNLLFDGAEDLLGGAGNDTVSAGQNADLAPEQIVLMGGDDVAVVDTQIGAGVFGGEGDDHLTSLDYGTPLAGGEGDDTLSGIGANNMSGGDGDDSIVFDNTGEPIDATAWISGGEGDDTISALVNVGIDAPDYGGAVISGGEGNDSFELQMHLHNSTTDLDGGGLQTGTVRLTDFDPTEDNLLISLDSSDGADSRVFQTNLEQVEQDGRFVSTFTFTFHEDNNISDAAEAQAFLTVESDTPLGLENVTIERS</sequence>
<gene>
    <name evidence="3" type="ORF">NBRC116598_10990</name>
</gene>
<name>A0ABQ0AII7_9RHOB</name>
<dbReference type="EMBL" id="BAABWU010000003">
    <property type="protein sequence ID" value="GAA6195655.1"/>
    <property type="molecule type" value="Genomic_DNA"/>
</dbReference>
<evidence type="ECO:0000256" key="2">
    <source>
        <dbReference type="SAM" id="SignalP"/>
    </source>
</evidence>
<dbReference type="Gene3D" id="2.160.20.160">
    <property type="match status" value="1"/>
</dbReference>
<proteinExistence type="predicted"/>
<dbReference type="InterPro" id="IPR001343">
    <property type="entry name" value="Hemolysn_Ca-bd"/>
</dbReference>
<keyword evidence="2" id="KW-0732">Signal</keyword>
<dbReference type="Pfam" id="PF00353">
    <property type="entry name" value="HemolysinCabind"/>
    <property type="match status" value="3"/>
</dbReference>
<evidence type="ECO:0000313" key="4">
    <source>
        <dbReference type="Proteomes" id="UP001441944"/>
    </source>
</evidence>
<keyword evidence="4" id="KW-1185">Reference proteome</keyword>
<organism evidence="3 4">
    <name type="scientific">Pseudophaeobacter arcticus</name>
    <dbReference type="NCBI Taxonomy" id="385492"/>
    <lineage>
        <taxon>Bacteria</taxon>
        <taxon>Pseudomonadati</taxon>
        <taxon>Pseudomonadota</taxon>
        <taxon>Alphaproteobacteria</taxon>
        <taxon>Rhodobacterales</taxon>
        <taxon>Paracoccaceae</taxon>
        <taxon>Pseudophaeobacter</taxon>
    </lineage>
</organism>
<feature type="chain" id="PRO_5045592529" description="Hemolysin-type calcium-binding repeat-containing protein" evidence="2">
    <location>
        <begin position="21"/>
        <end position="325"/>
    </location>
</feature>
<reference evidence="3 4" key="1">
    <citation type="submission" date="2024-04" db="EMBL/GenBank/DDBJ databases">
        <title>Draft genome sequence of Pseudophaeobacter arcticus NBRC 116598.</title>
        <authorList>
            <person name="Miyakawa T."/>
            <person name="Kusuya Y."/>
            <person name="Miura T."/>
        </authorList>
    </citation>
    <scope>NUCLEOTIDE SEQUENCE [LARGE SCALE GENOMIC DNA]</scope>
    <source>
        <strain evidence="3 4">SU-CL00105</strain>
    </source>
</reference>
<accession>A0ABQ0AII7</accession>
<evidence type="ECO:0000313" key="3">
    <source>
        <dbReference type="EMBL" id="GAA6195655.1"/>
    </source>
</evidence>